<dbReference type="EMBL" id="OV725079">
    <property type="protein sequence ID" value="CAH1396492.1"/>
    <property type="molecule type" value="Genomic_DNA"/>
</dbReference>
<gene>
    <name evidence="5" type="ORF">NEZAVI_LOCUS6550</name>
</gene>
<dbReference type="GO" id="GO:1904262">
    <property type="term" value="P:negative regulation of TORC1 signaling"/>
    <property type="evidence" value="ECO:0007669"/>
    <property type="project" value="TreeGrafter"/>
</dbReference>
<feature type="binding site" evidence="4">
    <location>
        <position position="120"/>
    </location>
    <ligand>
        <name>S-adenosyl-L-methionine</name>
        <dbReference type="ChEBI" id="CHEBI:59789"/>
    </ligand>
</feature>
<dbReference type="InterPro" id="IPR029063">
    <property type="entry name" value="SAM-dependent_MTases_sf"/>
</dbReference>
<accession>A0A9P0MMS2</accession>
<feature type="binding site" evidence="4">
    <location>
        <position position="138"/>
    </location>
    <ligand>
        <name>S-adenosyl-L-methionine</name>
        <dbReference type="ChEBI" id="CHEBI:59789"/>
    </ligand>
</feature>
<keyword evidence="2 4" id="KW-0808">Transferase</keyword>
<dbReference type="InterPro" id="IPR021867">
    <property type="entry name" value="Bmt2/SAMTOR"/>
</dbReference>
<proteinExistence type="inferred from homology"/>
<dbReference type="Pfam" id="PF11968">
    <property type="entry name" value="Bmt2"/>
    <property type="match status" value="1"/>
</dbReference>
<dbReference type="GO" id="GO:0032259">
    <property type="term" value="P:methylation"/>
    <property type="evidence" value="ECO:0007669"/>
    <property type="project" value="UniProtKB-KW"/>
</dbReference>
<dbReference type="AlphaFoldDB" id="A0A9P0MMS2"/>
<keyword evidence="1 4" id="KW-0489">Methyltransferase</keyword>
<dbReference type="PANTHER" id="PTHR21008:SF0">
    <property type="entry name" value="S-ADENOSYLMETHIONINE SENSOR UPSTREAM OF MTORC1"/>
    <property type="match status" value="1"/>
</dbReference>
<dbReference type="Gene3D" id="3.40.50.150">
    <property type="entry name" value="Vaccinia Virus protein VP39"/>
    <property type="match status" value="1"/>
</dbReference>
<evidence type="ECO:0000256" key="3">
    <source>
        <dbReference type="ARBA" id="ARBA00022691"/>
    </source>
</evidence>
<comment type="function">
    <text evidence="4">S-adenosyl-L-methionine-binding protein that acts as an inhibitor of mTORC1 signaling. Acts as a sensor of S-adenosyl-L-methionine to signal methionine sufficiency to mTORC1. Probably also acts as a S-adenosyl-L-methionine-dependent methyltransferase.</text>
</comment>
<evidence type="ECO:0000256" key="1">
    <source>
        <dbReference type="ARBA" id="ARBA00022603"/>
    </source>
</evidence>
<protein>
    <recommendedName>
        <fullName evidence="4">S-adenosylmethionine sensor upstream of mTORC1</fullName>
    </recommendedName>
    <alternativeName>
        <fullName evidence="4">Probable methyltransferase BMT2 homolog</fullName>
        <ecNumber evidence="4">2.1.1.-</ecNumber>
    </alternativeName>
</protein>
<evidence type="ECO:0000256" key="4">
    <source>
        <dbReference type="HAMAP-Rule" id="MF_03044"/>
    </source>
</evidence>
<evidence type="ECO:0000313" key="6">
    <source>
        <dbReference type="Proteomes" id="UP001152798"/>
    </source>
</evidence>
<dbReference type="PANTHER" id="PTHR21008">
    <property type="entry name" value="S-ADENOSYLMETHIONINE SENSOR UPSTREAM OF MTORC1-RELATED"/>
    <property type="match status" value="1"/>
</dbReference>
<dbReference type="EC" id="2.1.1.-" evidence="4"/>
<keyword evidence="6" id="KW-1185">Reference proteome</keyword>
<evidence type="ECO:0000256" key="2">
    <source>
        <dbReference type="ARBA" id="ARBA00022679"/>
    </source>
</evidence>
<sequence length="327" mass="37746">MANHQELADFIKSVHINLRLRSREIGAEAAWEEHCKDHQKLEKYAVTMKELATVHWEKNIKIHSDQSGILWVVDKCNWYFFGEGKGLFISKELKMASRYSMTCDFNNVVFGKRISLLDVGSCYNPLSHFPNIVTTAIDLEPADKNVLRCDFLLVEIGDQLVVEDNSFCKQLPKEGYDAILFSLLLEYLPSPRQRFSACKKAMKLLKKGGLLLILTPDSKHETANSRLARQWRLALASLGMWMLTTEKLKHLRCFTFVKAHDKQIIENWLMFQKVDISFDEAIAIPQDKNPYDDFNCRETELSTSHVDNNFMPNTFSQIIGVEDIFDE</sequence>
<dbReference type="SUPFAM" id="SSF53335">
    <property type="entry name" value="S-adenosyl-L-methionine-dependent methyltransferases"/>
    <property type="match status" value="1"/>
</dbReference>
<reference evidence="5" key="1">
    <citation type="submission" date="2022-01" db="EMBL/GenBank/DDBJ databases">
        <authorList>
            <person name="King R."/>
        </authorList>
    </citation>
    <scope>NUCLEOTIDE SEQUENCE</scope>
</reference>
<evidence type="ECO:0000313" key="5">
    <source>
        <dbReference type="EMBL" id="CAH1396492.1"/>
    </source>
</evidence>
<dbReference type="Proteomes" id="UP001152798">
    <property type="component" value="Chromosome 3"/>
</dbReference>
<organism evidence="5 6">
    <name type="scientific">Nezara viridula</name>
    <name type="common">Southern green stink bug</name>
    <name type="synonym">Cimex viridulus</name>
    <dbReference type="NCBI Taxonomy" id="85310"/>
    <lineage>
        <taxon>Eukaryota</taxon>
        <taxon>Metazoa</taxon>
        <taxon>Ecdysozoa</taxon>
        <taxon>Arthropoda</taxon>
        <taxon>Hexapoda</taxon>
        <taxon>Insecta</taxon>
        <taxon>Pterygota</taxon>
        <taxon>Neoptera</taxon>
        <taxon>Paraneoptera</taxon>
        <taxon>Hemiptera</taxon>
        <taxon>Heteroptera</taxon>
        <taxon>Panheteroptera</taxon>
        <taxon>Pentatomomorpha</taxon>
        <taxon>Pentatomoidea</taxon>
        <taxon>Pentatomidae</taxon>
        <taxon>Pentatominae</taxon>
        <taxon>Nezara</taxon>
    </lineage>
</organism>
<dbReference type="OrthoDB" id="5954793at2759"/>
<dbReference type="HAMAP" id="MF_03044">
    <property type="entry name" value="BMT2"/>
    <property type="match status" value="1"/>
</dbReference>
<dbReference type="GO" id="GO:0008168">
    <property type="term" value="F:methyltransferase activity"/>
    <property type="evidence" value="ECO:0007669"/>
    <property type="project" value="UniProtKB-UniRule"/>
</dbReference>
<keyword evidence="3 4" id="KW-0949">S-adenosyl-L-methionine</keyword>
<name>A0A9P0MMS2_NEZVI</name>
<comment type="similarity">
    <text evidence="4">Belongs to the BMT2 family.</text>
</comment>